<reference evidence="2 3" key="1">
    <citation type="submission" date="2017-07" db="EMBL/GenBank/DDBJ databases">
        <title>Genome Sequence of Arenibacter algicola Strain SMS7 Isolated from a culture of the Diatom Skeletonema marinoi.</title>
        <authorList>
            <person name="Topel M."/>
            <person name="Pinder M.I.M."/>
            <person name="Johansson O.N."/>
            <person name="Kourtchenko O."/>
            <person name="Godhe A."/>
            <person name="Clarke A.K."/>
        </authorList>
    </citation>
    <scope>NUCLEOTIDE SEQUENCE [LARGE SCALE GENOMIC DNA]</scope>
    <source>
        <strain evidence="2 3">SMS7</strain>
    </source>
</reference>
<keyword evidence="1" id="KW-1133">Transmembrane helix</keyword>
<sequence length="202" mass="22752">MSNLNSLLIKTSSVKNICILFVASHLVLLMMMIFTLPVINDQIGTKVFDLQTLGYCVSVAESIVENLNNETTSLYLFPQLTLLDLLYPILLALFLSSILFRLFSITETKSKIASILLVIPFVAMLFDYAENICVILMISKSLELTKTLVLLSSSFTILKGVFTSITWITILVYAIKWFRMKILERNNKKAKAPYPISAGNRL</sequence>
<evidence type="ECO:0000256" key="1">
    <source>
        <dbReference type="SAM" id="Phobius"/>
    </source>
</evidence>
<dbReference type="Proteomes" id="UP000204551">
    <property type="component" value="Chromosome"/>
</dbReference>
<dbReference type="EMBL" id="CP022515">
    <property type="protein sequence ID" value="ASO07211.1"/>
    <property type="molecule type" value="Genomic_DNA"/>
</dbReference>
<dbReference type="STRING" id="616991.GCA_000733925_02041"/>
<organism evidence="2 3">
    <name type="scientific">Arenibacter algicola</name>
    <dbReference type="NCBI Taxonomy" id="616991"/>
    <lineage>
        <taxon>Bacteria</taxon>
        <taxon>Pseudomonadati</taxon>
        <taxon>Bacteroidota</taxon>
        <taxon>Flavobacteriia</taxon>
        <taxon>Flavobacteriales</taxon>
        <taxon>Flavobacteriaceae</taxon>
        <taxon>Arenibacter</taxon>
    </lineage>
</organism>
<evidence type="ECO:0000313" key="3">
    <source>
        <dbReference type="Proteomes" id="UP000204551"/>
    </source>
</evidence>
<proteinExistence type="predicted"/>
<evidence type="ECO:0000313" key="2">
    <source>
        <dbReference type="EMBL" id="ASO07211.1"/>
    </source>
</evidence>
<accession>A0A221V257</accession>
<dbReference type="KEGG" id="aalg:AREALGSMS7_03801"/>
<keyword evidence="1" id="KW-0812">Transmembrane</keyword>
<gene>
    <name evidence="2" type="ORF">AREALGSMS7_03801</name>
</gene>
<feature type="transmembrane region" description="Helical" evidence="1">
    <location>
        <begin position="85"/>
        <end position="103"/>
    </location>
</feature>
<name>A0A221V257_9FLAO</name>
<feature type="transmembrane region" description="Helical" evidence="1">
    <location>
        <begin position="150"/>
        <end position="175"/>
    </location>
</feature>
<feature type="transmembrane region" description="Helical" evidence="1">
    <location>
        <begin position="17"/>
        <end position="39"/>
    </location>
</feature>
<feature type="transmembrane region" description="Helical" evidence="1">
    <location>
        <begin position="115"/>
        <end position="138"/>
    </location>
</feature>
<dbReference type="RefSeq" id="WP_093979535.1">
    <property type="nucleotide sequence ID" value="NZ_CP022515.1"/>
</dbReference>
<keyword evidence="1" id="KW-0472">Membrane</keyword>
<dbReference type="AlphaFoldDB" id="A0A221V257"/>
<protein>
    <submittedName>
        <fullName evidence="2">Uncharacterized protein</fullName>
    </submittedName>
</protein>